<dbReference type="WBParaSite" id="TTAC_0000251501-mRNA-1">
    <property type="protein sequence ID" value="TTAC_0000251501-mRNA-1"/>
    <property type="gene ID" value="TTAC_0000251501"/>
</dbReference>
<gene>
    <name evidence="2" type="ORF">TTAC_LOCUS2502</name>
</gene>
<sequence length="119" mass="12344">MKGISNASDSAVKWTNLEYERQANPEIVDKLIPAHLSGQVSGTDAPLEDGNGGVGGSVGGRKSSLLESTLTGAAATVRETAPGATLQISETTLPTNEDNAPTRSRHSSGRRSPDTQQQS</sequence>
<evidence type="ECO:0000313" key="3">
    <source>
        <dbReference type="Proteomes" id="UP000274429"/>
    </source>
</evidence>
<feature type="compositionally biased region" description="Gly residues" evidence="1">
    <location>
        <begin position="50"/>
        <end position="59"/>
    </location>
</feature>
<protein>
    <submittedName>
        <fullName evidence="2 4">Uncharacterized protein</fullName>
    </submittedName>
</protein>
<accession>A0A0R3WP27</accession>
<dbReference type="OrthoDB" id="10460445at2759"/>
<feature type="compositionally biased region" description="Polar residues" evidence="1">
    <location>
        <begin position="86"/>
        <end position="102"/>
    </location>
</feature>
<evidence type="ECO:0000256" key="1">
    <source>
        <dbReference type="SAM" id="MobiDB-lite"/>
    </source>
</evidence>
<evidence type="ECO:0000313" key="2">
    <source>
        <dbReference type="EMBL" id="VDM20246.1"/>
    </source>
</evidence>
<dbReference type="Proteomes" id="UP000274429">
    <property type="component" value="Unassembled WGS sequence"/>
</dbReference>
<reference evidence="2 3" key="2">
    <citation type="submission" date="2018-11" db="EMBL/GenBank/DDBJ databases">
        <authorList>
            <consortium name="Pathogen Informatics"/>
        </authorList>
    </citation>
    <scope>NUCLEOTIDE SEQUENCE [LARGE SCALE GENOMIC DNA]</scope>
</reference>
<proteinExistence type="predicted"/>
<evidence type="ECO:0000313" key="4">
    <source>
        <dbReference type="WBParaSite" id="TTAC_0000251501-mRNA-1"/>
    </source>
</evidence>
<dbReference type="EMBL" id="UYWX01001148">
    <property type="protein sequence ID" value="VDM20246.1"/>
    <property type="molecule type" value="Genomic_DNA"/>
</dbReference>
<feature type="region of interest" description="Disordered" evidence="1">
    <location>
        <begin position="39"/>
        <end position="119"/>
    </location>
</feature>
<reference evidence="4" key="1">
    <citation type="submission" date="2017-02" db="UniProtKB">
        <authorList>
            <consortium name="WormBaseParasite"/>
        </authorList>
    </citation>
    <scope>IDENTIFICATION</scope>
</reference>
<name>A0A0R3WP27_HYDTA</name>
<organism evidence="4">
    <name type="scientific">Hydatigena taeniaeformis</name>
    <name type="common">Feline tapeworm</name>
    <name type="synonym">Taenia taeniaeformis</name>
    <dbReference type="NCBI Taxonomy" id="6205"/>
    <lineage>
        <taxon>Eukaryota</taxon>
        <taxon>Metazoa</taxon>
        <taxon>Spiralia</taxon>
        <taxon>Lophotrochozoa</taxon>
        <taxon>Platyhelminthes</taxon>
        <taxon>Cestoda</taxon>
        <taxon>Eucestoda</taxon>
        <taxon>Cyclophyllidea</taxon>
        <taxon>Taeniidae</taxon>
        <taxon>Hydatigera</taxon>
    </lineage>
</organism>
<dbReference type="AlphaFoldDB" id="A0A0R3WP27"/>
<keyword evidence="3" id="KW-1185">Reference proteome</keyword>